<accession>A0A8C6AL57</accession>
<reference evidence="3" key="2">
    <citation type="submission" date="2025-09" db="UniProtKB">
        <authorList>
            <consortium name="Ensembl"/>
        </authorList>
    </citation>
    <scope>IDENTIFICATION</scope>
</reference>
<name>A0A8C6AL57_MONMO</name>
<dbReference type="AlphaFoldDB" id="A0A8C6AL57"/>
<evidence type="ECO:0000313" key="4">
    <source>
        <dbReference type="Proteomes" id="UP000694561"/>
    </source>
</evidence>
<evidence type="ECO:0000313" key="3">
    <source>
        <dbReference type="Ensembl" id="ENSMMNP00015002940.1"/>
    </source>
</evidence>
<dbReference type="Proteomes" id="UP000694561">
    <property type="component" value="Unplaced"/>
</dbReference>
<protein>
    <recommendedName>
        <fullName evidence="2">Cadherin N-terminal domain-containing protein</fullName>
    </recommendedName>
</protein>
<evidence type="ECO:0000256" key="1">
    <source>
        <dbReference type="ARBA" id="ARBA00023180"/>
    </source>
</evidence>
<sequence>IQVLEGIHLKKRQVVIFIILILLWEAGSESIQYSILEETESGTFVANLTKDLGLTMGELAARAARVVFKGNRQYLQ</sequence>
<proteinExistence type="predicted"/>
<dbReference type="Gene3D" id="2.60.40.60">
    <property type="entry name" value="Cadherins"/>
    <property type="match status" value="1"/>
</dbReference>
<dbReference type="GeneTree" id="ENSGT00940000163433"/>
<dbReference type="InterPro" id="IPR013164">
    <property type="entry name" value="Cadherin_N"/>
</dbReference>
<keyword evidence="1" id="KW-0325">Glycoprotein</keyword>
<dbReference type="Ensembl" id="ENSMMNT00015003243.1">
    <property type="protein sequence ID" value="ENSMMNP00015002940.1"/>
    <property type="gene ID" value="ENSMMNG00015002268.1"/>
</dbReference>
<dbReference type="Pfam" id="PF08266">
    <property type="entry name" value="Cadherin_2"/>
    <property type="match status" value="1"/>
</dbReference>
<feature type="domain" description="Cadherin N-terminal" evidence="2">
    <location>
        <begin position="31"/>
        <end position="76"/>
    </location>
</feature>
<keyword evidence="4" id="KW-1185">Reference proteome</keyword>
<organism evidence="3 4">
    <name type="scientific">Monodon monoceros</name>
    <name type="common">Narwhal</name>
    <name type="synonym">Ceratodon monodon</name>
    <dbReference type="NCBI Taxonomy" id="40151"/>
    <lineage>
        <taxon>Eukaryota</taxon>
        <taxon>Metazoa</taxon>
        <taxon>Chordata</taxon>
        <taxon>Craniata</taxon>
        <taxon>Vertebrata</taxon>
        <taxon>Euteleostomi</taxon>
        <taxon>Mammalia</taxon>
        <taxon>Eutheria</taxon>
        <taxon>Laurasiatheria</taxon>
        <taxon>Artiodactyla</taxon>
        <taxon>Whippomorpha</taxon>
        <taxon>Cetacea</taxon>
        <taxon>Odontoceti</taxon>
        <taxon>Monodontidae</taxon>
        <taxon>Monodon</taxon>
    </lineage>
</organism>
<reference evidence="3" key="1">
    <citation type="submission" date="2025-08" db="UniProtKB">
        <authorList>
            <consortium name="Ensembl"/>
        </authorList>
    </citation>
    <scope>IDENTIFICATION</scope>
</reference>
<evidence type="ECO:0000259" key="2">
    <source>
        <dbReference type="Pfam" id="PF08266"/>
    </source>
</evidence>